<name>A0A7J8X6P0_GOSAI</name>
<evidence type="ECO:0000313" key="1">
    <source>
        <dbReference type="EMBL" id="MBA0682956.1"/>
    </source>
</evidence>
<proteinExistence type="predicted"/>
<feature type="non-terminal residue" evidence="1">
    <location>
        <position position="25"/>
    </location>
</feature>
<dbReference type="Proteomes" id="UP000593577">
    <property type="component" value="Unassembled WGS sequence"/>
</dbReference>
<accession>A0A7J8X6P0</accession>
<organism evidence="1 2">
    <name type="scientific">Gossypium aridum</name>
    <name type="common">American cotton</name>
    <name type="synonym">Erioxylum aridum</name>
    <dbReference type="NCBI Taxonomy" id="34290"/>
    <lineage>
        <taxon>Eukaryota</taxon>
        <taxon>Viridiplantae</taxon>
        <taxon>Streptophyta</taxon>
        <taxon>Embryophyta</taxon>
        <taxon>Tracheophyta</taxon>
        <taxon>Spermatophyta</taxon>
        <taxon>Magnoliopsida</taxon>
        <taxon>eudicotyledons</taxon>
        <taxon>Gunneridae</taxon>
        <taxon>Pentapetalae</taxon>
        <taxon>rosids</taxon>
        <taxon>malvids</taxon>
        <taxon>Malvales</taxon>
        <taxon>Malvaceae</taxon>
        <taxon>Malvoideae</taxon>
        <taxon>Gossypium</taxon>
    </lineage>
</organism>
<sequence length="25" mass="3022">MDHTWDSSIHFKGNLSKITYRWEGL</sequence>
<dbReference type="AlphaFoldDB" id="A0A7J8X6P0"/>
<keyword evidence="2" id="KW-1185">Reference proteome</keyword>
<gene>
    <name evidence="1" type="ORF">Goari_024640</name>
</gene>
<comment type="caution">
    <text evidence="1">The sequence shown here is derived from an EMBL/GenBank/DDBJ whole genome shotgun (WGS) entry which is preliminary data.</text>
</comment>
<protein>
    <submittedName>
        <fullName evidence="1">Uncharacterized protein</fullName>
    </submittedName>
</protein>
<reference evidence="1 2" key="1">
    <citation type="journal article" date="2019" name="Genome Biol. Evol.">
        <title>Insights into the evolution of the New World diploid cottons (Gossypium, subgenus Houzingenia) based on genome sequencing.</title>
        <authorList>
            <person name="Grover C.E."/>
            <person name="Arick M.A. 2nd"/>
            <person name="Thrash A."/>
            <person name="Conover J.L."/>
            <person name="Sanders W.S."/>
            <person name="Peterson D.G."/>
            <person name="Frelichowski J.E."/>
            <person name="Scheffler J.A."/>
            <person name="Scheffler B.E."/>
            <person name="Wendel J.F."/>
        </authorList>
    </citation>
    <scope>NUCLEOTIDE SEQUENCE [LARGE SCALE GENOMIC DNA]</scope>
    <source>
        <strain evidence="1">185</strain>
        <tissue evidence="1">Leaf</tissue>
    </source>
</reference>
<evidence type="ECO:0000313" key="2">
    <source>
        <dbReference type="Proteomes" id="UP000593577"/>
    </source>
</evidence>
<dbReference type="EMBL" id="JABFAA010000005">
    <property type="protein sequence ID" value="MBA0682956.1"/>
    <property type="molecule type" value="Genomic_DNA"/>
</dbReference>